<evidence type="ECO:0000313" key="2">
    <source>
        <dbReference type="EMBL" id="KAK1137784.1"/>
    </source>
</evidence>
<comment type="caution">
    <text evidence="2">The sequence shown here is derived from an EMBL/GenBank/DDBJ whole genome shotgun (WGS) entry which is preliminary data.</text>
</comment>
<name>A0AA40GHX9_9HYME</name>
<reference evidence="2" key="1">
    <citation type="submission" date="2021-10" db="EMBL/GenBank/DDBJ databases">
        <title>Melipona bicolor Genome sequencing and assembly.</title>
        <authorList>
            <person name="Araujo N.S."/>
            <person name="Arias M.C."/>
        </authorList>
    </citation>
    <scope>NUCLEOTIDE SEQUENCE</scope>
    <source>
        <strain evidence="2">USP_2M_L1-L4_2017</strain>
        <tissue evidence="2">Whole body</tissue>
    </source>
</reference>
<gene>
    <name evidence="2" type="ORF">K0M31_002278</name>
</gene>
<protein>
    <submittedName>
        <fullName evidence="2">Uncharacterized protein</fullName>
    </submittedName>
</protein>
<proteinExistence type="predicted"/>
<evidence type="ECO:0000256" key="1">
    <source>
        <dbReference type="SAM" id="MobiDB-lite"/>
    </source>
</evidence>
<feature type="compositionally biased region" description="Basic and acidic residues" evidence="1">
    <location>
        <begin position="80"/>
        <end position="108"/>
    </location>
</feature>
<dbReference type="AlphaFoldDB" id="A0AA40GHX9"/>
<sequence length="154" mass="17736">MLSNLPPDGAGACFTRIEQMIQNPSMDKRLGHQHFTAHTLFKIKLINRRGSCESHLASKHRRYFAYAPRDQQREKRRKKNEKEQKNKGERSERQTERTEKLQPPDFRRHTLRTVSVSGQKGGPVVHQGSPESCWQMAGRCLPSCLDCRSRPSGP</sequence>
<organism evidence="2 3">
    <name type="scientific">Melipona bicolor</name>
    <dbReference type="NCBI Taxonomy" id="60889"/>
    <lineage>
        <taxon>Eukaryota</taxon>
        <taxon>Metazoa</taxon>
        <taxon>Ecdysozoa</taxon>
        <taxon>Arthropoda</taxon>
        <taxon>Hexapoda</taxon>
        <taxon>Insecta</taxon>
        <taxon>Pterygota</taxon>
        <taxon>Neoptera</taxon>
        <taxon>Endopterygota</taxon>
        <taxon>Hymenoptera</taxon>
        <taxon>Apocrita</taxon>
        <taxon>Aculeata</taxon>
        <taxon>Apoidea</taxon>
        <taxon>Anthophila</taxon>
        <taxon>Apidae</taxon>
        <taxon>Melipona</taxon>
    </lineage>
</organism>
<dbReference type="EMBL" id="JAHYIQ010000001">
    <property type="protein sequence ID" value="KAK1137784.1"/>
    <property type="molecule type" value="Genomic_DNA"/>
</dbReference>
<feature type="region of interest" description="Disordered" evidence="1">
    <location>
        <begin position="63"/>
        <end position="130"/>
    </location>
</feature>
<keyword evidence="3" id="KW-1185">Reference proteome</keyword>
<accession>A0AA40GHX9</accession>
<dbReference type="Proteomes" id="UP001177670">
    <property type="component" value="Unassembled WGS sequence"/>
</dbReference>
<evidence type="ECO:0000313" key="3">
    <source>
        <dbReference type="Proteomes" id="UP001177670"/>
    </source>
</evidence>